<evidence type="ECO:0000313" key="2">
    <source>
        <dbReference type="Proteomes" id="UP000886998"/>
    </source>
</evidence>
<evidence type="ECO:0000313" key="1">
    <source>
        <dbReference type="EMBL" id="GFS62738.1"/>
    </source>
</evidence>
<dbReference type="EMBL" id="BMAV01027844">
    <property type="protein sequence ID" value="GFS62738.1"/>
    <property type="molecule type" value="Genomic_DNA"/>
</dbReference>
<comment type="caution">
    <text evidence="1">The sequence shown here is derived from an EMBL/GenBank/DDBJ whole genome shotgun (WGS) entry which is preliminary data.</text>
</comment>
<dbReference type="AlphaFoldDB" id="A0A8X6IVN7"/>
<reference evidence="1" key="1">
    <citation type="submission" date="2020-08" db="EMBL/GenBank/DDBJ databases">
        <title>Multicomponent nature underlies the extraordinary mechanical properties of spider dragline silk.</title>
        <authorList>
            <person name="Kono N."/>
            <person name="Nakamura H."/>
            <person name="Mori M."/>
            <person name="Yoshida Y."/>
            <person name="Ohtoshi R."/>
            <person name="Malay A.D."/>
            <person name="Moran D.A.P."/>
            <person name="Tomita M."/>
            <person name="Numata K."/>
            <person name="Arakawa K."/>
        </authorList>
    </citation>
    <scope>NUCLEOTIDE SEQUENCE</scope>
</reference>
<keyword evidence="2" id="KW-1185">Reference proteome</keyword>
<sequence>MAYKFSLTKWINSWQCKHPTDDLIPQEVYHAIAPILKSEWLKEHSRGITLHPWSSKSSDFKVIGHIWDDRKDDPI</sequence>
<name>A0A8X6IVN7_9ARAC</name>
<gene>
    <name evidence="1" type="ORF">TNIN_66441</name>
</gene>
<dbReference type="Proteomes" id="UP000886998">
    <property type="component" value="Unassembled WGS sequence"/>
</dbReference>
<proteinExistence type="predicted"/>
<accession>A0A8X6IVN7</accession>
<organism evidence="1 2">
    <name type="scientific">Trichonephila inaurata madagascariensis</name>
    <dbReference type="NCBI Taxonomy" id="2747483"/>
    <lineage>
        <taxon>Eukaryota</taxon>
        <taxon>Metazoa</taxon>
        <taxon>Ecdysozoa</taxon>
        <taxon>Arthropoda</taxon>
        <taxon>Chelicerata</taxon>
        <taxon>Arachnida</taxon>
        <taxon>Araneae</taxon>
        <taxon>Araneomorphae</taxon>
        <taxon>Entelegynae</taxon>
        <taxon>Araneoidea</taxon>
        <taxon>Nephilidae</taxon>
        <taxon>Trichonephila</taxon>
        <taxon>Trichonephila inaurata</taxon>
    </lineage>
</organism>
<protein>
    <submittedName>
        <fullName evidence="1">Uncharacterized protein</fullName>
    </submittedName>
</protein>